<keyword evidence="5 7" id="KW-1133">Transmembrane helix</keyword>
<dbReference type="GO" id="GO:0005886">
    <property type="term" value="C:plasma membrane"/>
    <property type="evidence" value="ECO:0007669"/>
    <property type="project" value="UniProtKB-SubCell"/>
</dbReference>
<dbReference type="PANTHER" id="PTHR43163:SF6">
    <property type="entry name" value="DIPEPTIDE TRANSPORT SYSTEM PERMEASE PROTEIN DPPB-RELATED"/>
    <property type="match status" value="1"/>
</dbReference>
<comment type="subcellular location">
    <subcellularLocation>
        <location evidence="1 7">Cell membrane</location>
        <topology evidence="1 7">Multi-pass membrane protein</topology>
    </subcellularLocation>
</comment>
<dbReference type="PANTHER" id="PTHR43163">
    <property type="entry name" value="DIPEPTIDE TRANSPORT SYSTEM PERMEASE PROTEIN DPPB-RELATED"/>
    <property type="match status" value="1"/>
</dbReference>
<feature type="transmembrane region" description="Helical" evidence="7">
    <location>
        <begin position="243"/>
        <end position="269"/>
    </location>
</feature>
<evidence type="ECO:0000313" key="10">
    <source>
        <dbReference type="Proteomes" id="UP000326912"/>
    </source>
</evidence>
<evidence type="ECO:0000259" key="8">
    <source>
        <dbReference type="PROSITE" id="PS50928"/>
    </source>
</evidence>
<evidence type="ECO:0000256" key="7">
    <source>
        <dbReference type="RuleBase" id="RU363032"/>
    </source>
</evidence>
<reference evidence="9 10" key="1">
    <citation type="submission" date="2019-10" db="EMBL/GenBank/DDBJ databases">
        <title>Dictyobacter vulcani sp. nov., within the class Ktedonobacteria, isolated from soil of volcanic Mt. Zao.</title>
        <authorList>
            <person name="Zheng Y."/>
            <person name="Wang C.M."/>
            <person name="Sakai Y."/>
            <person name="Abe K."/>
            <person name="Yokota A."/>
            <person name="Yabe S."/>
        </authorList>
    </citation>
    <scope>NUCLEOTIDE SEQUENCE [LARGE SCALE GENOMIC DNA]</scope>
    <source>
        <strain evidence="9 10">W12</strain>
    </source>
</reference>
<keyword evidence="3" id="KW-1003">Cell membrane</keyword>
<keyword evidence="2 7" id="KW-0813">Transport</keyword>
<evidence type="ECO:0000256" key="2">
    <source>
        <dbReference type="ARBA" id="ARBA00022448"/>
    </source>
</evidence>
<name>A0A5J4KL69_9CHLR</name>
<evidence type="ECO:0000313" key="9">
    <source>
        <dbReference type="EMBL" id="GER86919.1"/>
    </source>
</evidence>
<dbReference type="Pfam" id="PF00528">
    <property type="entry name" value="BPD_transp_1"/>
    <property type="match status" value="1"/>
</dbReference>
<feature type="transmembrane region" description="Helical" evidence="7">
    <location>
        <begin position="289"/>
        <end position="312"/>
    </location>
</feature>
<feature type="transmembrane region" description="Helical" evidence="7">
    <location>
        <begin position="12"/>
        <end position="32"/>
    </location>
</feature>
<evidence type="ECO:0000256" key="6">
    <source>
        <dbReference type="ARBA" id="ARBA00023136"/>
    </source>
</evidence>
<evidence type="ECO:0000256" key="5">
    <source>
        <dbReference type="ARBA" id="ARBA00022989"/>
    </source>
</evidence>
<dbReference type="CDD" id="cd06261">
    <property type="entry name" value="TM_PBP2"/>
    <property type="match status" value="1"/>
</dbReference>
<keyword evidence="10" id="KW-1185">Reference proteome</keyword>
<comment type="caution">
    <text evidence="9">The sequence shown here is derived from an EMBL/GenBank/DDBJ whole genome shotgun (WGS) entry which is preliminary data.</text>
</comment>
<proteinExistence type="inferred from homology"/>
<feature type="transmembrane region" description="Helical" evidence="7">
    <location>
        <begin position="181"/>
        <end position="202"/>
    </location>
</feature>
<dbReference type="Pfam" id="PF19300">
    <property type="entry name" value="BPD_transp_1_N"/>
    <property type="match status" value="1"/>
</dbReference>
<dbReference type="EMBL" id="BKZW01000001">
    <property type="protein sequence ID" value="GER86919.1"/>
    <property type="molecule type" value="Genomic_DNA"/>
</dbReference>
<accession>A0A5J4KL69</accession>
<feature type="transmembrane region" description="Helical" evidence="7">
    <location>
        <begin position="137"/>
        <end position="161"/>
    </location>
</feature>
<dbReference type="Proteomes" id="UP000326912">
    <property type="component" value="Unassembled WGS sequence"/>
</dbReference>
<gene>
    <name evidence="9" type="primary">appB</name>
    <name evidence="9" type="ORF">KDW_10810</name>
</gene>
<evidence type="ECO:0000256" key="3">
    <source>
        <dbReference type="ARBA" id="ARBA00022475"/>
    </source>
</evidence>
<dbReference type="InterPro" id="IPR000515">
    <property type="entry name" value="MetI-like"/>
</dbReference>
<dbReference type="GO" id="GO:0055085">
    <property type="term" value="P:transmembrane transport"/>
    <property type="evidence" value="ECO:0007669"/>
    <property type="project" value="InterPro"/>
</dbReference>
<dbReference type="InterPro" id="IPR035906">
    <property type="entry name" value="MetI-like_sf"/>
</dbReference>
<protein>
    <submittedName>
        <fullName evidence="9">Oligopeptide transport system permease protein AppB</fullName>
    </submittedName>
</protein>
<keyword evidence="4 7" id="KW-0812">Transmembrane</keyword>
<dbReference type="SUPFAM" id="SSF161098">
    <property type="entry name" value="MetI-like"/>
    <property type="match status" value="1"/>
</dbReference>
<keyword evidence="6 7" id="KW-0472">Membrane</keyword>
<evidence type="ECO:0000256" key="1">
    <source>
        <dbReference type="ARBA" id="ARBA00004651"/>
    </source>
</evidence>
<evidence type="ECO:0000256" key="4">
    <source>
        <dbReference type="ARBA" id="ARBA00022692"/>
    </source>
</evidence>
<comment type="similarity">
    <text evidence="7">Belongs to the binding-protein-dependent transport system permease family.</text>
</comment>
<feature type="domain" description="ABC transmembrane type-1" evidence="8">
    <location>
        <begin position="97"/>
        <end position="308"/>
    </location>
</feature>
<dbReference type="PROSITE" id="PS50928">
    <property type="entry name" value="ABC_TM1"/>
    <property type="match status" value="1"/>
</dbReference>
<feature type="transmembrane region" description="Helical" evidence="7">
    <location>
        <begin position="103"/>
        <end position="125"/>
    </location>
</feature>
<dbReference type="InterPro" id="IPR045621">
    <property type="entry name" value="BPD_transp_1_N"/>
</dbReference>
<sequence>MSMGQYLIRRLLQAIPLLILTSILMFLLIHAIPGGPDAVYDNPNMDQAGRQALRASFGLNDPLPVQYFKWVGNALHGNFGTSLYTSQPVSEVLTQRFPATLELFLSAFVLSLIMTVILGTVSAAYQGKALDYTLTSLAYFGISMPIFLLGLLMQDVFASSLNWLPPSGTATLGYTFSPFNAFLDHLMHLVMPMIVLAVTFTARWSRYLRTSMIDVTRQDYMRTGRAKGVTPSRLLLQHALRNAVIPLITIVAIDFGSVAGGAAITEGVFAWPGMGQLFIDSLNRRDYPVLLTSLLLSAVFVILFNLLADVLYGVMDPRIRYS</sequence>
<organism evidence="9 10">
    <name type="scientific">Dictyobacter vulcani</name>
    <dbReference type="NCBI Taxonomy" id="2607529"/>
    <lineage>
        <taxon>Bacteria</taxon>
        <taxon>Bacillati</taxon>
        <taxon>Chloroflexota</taxon>
        <taxon>Ktedonobacteria</taxon>
        <taxon>Ktedonobacterales</taxon>
        <taxon>Dictyobacteraceae</taxon>
        <taxon>Dictyobacter</taxon>
    </lineage>
</organism>
<dbReference type="AlphaFoldDB" id="A0A5J4KL69"/>
<dbReference type="Gene3D" id="1.10.3720.10">
    <property type="entry name" value="MetI-like"/>
    <property type="match status" value="1"/>
</dbReference>